<feature type="domain" description="Major facilitator superfamily (MFS) profile" evidence="7">
    <location>
        <begin position="60"/>
        <end position="480"/>
    </location>
</feature>
<dbReference type="GeneID" id="43593338"/>
<organism evidence="8 9">
    <name type="scientific">Venustampulla echinocandica</name>
    <dbReference type="NCBI Taxonomy" id="2656787"/>
    <lineage>
        <taxon>Eukaryota</taxon>
        <taxon>Fungi</taxon>
        <taxon>Dikarya</taxon>
        <taxon>Ascomycota</taxon>
        <taxon>Pezizomycotina</taxon>
        <taxon>Leotiomycetes</taxon>
        <taxon>Helotiales</taxon>
        <taxon>Pleuroascaceae</taxon>
        <taxon>Venustampulla</taxon>
    </lineage>
</organism>
<dbReference type="GO" id="GO:0016020">
    <property type="term" value="C:membrane"/>
    <property type="evidence" value="ECO:0007669"/>
    <property type="project" value="UniProtKB-SubCell"/>
</dbReference>
<feature type="transmembrane region" description="Helical" evidence="6">
    <location>
        <begin position="457"/>
        <end position="479"/>
    </location>
</feature>
<dbReference type="PANTHER" id="PTHR43791">
    <property type="entry name" value="PERMEASE-RELATED"/>
    <property type="match status" value="1"/>
</dbReference>
<keyword evidence="3 6" id="KW-0812">Transmembrane</keyword>
<evidence type="ECO:0000256" key="3">
    <source>
        <dbReference type="ARBA" id="ARBA00022692"/>
    </source>
</evidence>
<gene>
    <name evidence="8" type="ORF">BP5553_00489</name>
</gene>
<sequence length="517" mass="56199">MSQPVEPVTSACSFTKDVEKSMDTPASDVDVGAQLAGASVGQGLTVAENKRIVRQIDMLLMPLMFVSYGLQYMDKTILAASAQFGIVENLGLYDLVLQNGKVTTDLQKFSHATLIFYWGFAFGSLPAAYLAQRFPIGRFCGISIAVWGGITMATAGVTSYPGMMVLRFFLGFVEAAIPAAFSLIVAMWYRKNEQPLRFAIWVSASGLGGVIGTAILWGIGHIQGSLHPWQYQFLILGAATTVWGIVVAVVLPNNPVEARFLSTPDKVLAVERMVAGQTGIENSRFKMYQVKEALLDLKTWAFVLITFCVELVNGAVSGFGTIIVRSFGFEAFEAVLIAGSMGAVVFVSLLLSGTTSVYFPNQRCNIAWVTTLPVLAGSVIVWKVSWATVGPPLAGFLLLGFFTAPYIMILALMTANTAGHTKKAITTSLIWGAYCVTNGVAPLLVRTTEVLDHYPTLFLPLIAFLSLSVVIVFVLRWYLSYCNKQKDVIGNANEVSTLNTAFADMTDKENPNFRYSY</sequence>
<dbReference type="InterPro" id="IPR036259">
    <property type="entry name" value="MFS_trans_sf"/>
</dbReference>
<evidence type="ECO:0000256" key="6">
    <source>
        <dbReference type="SAM" id="Phobius"/>
    </source>
</evidence>
<feature type="transmembrane region" description="Helical" evidence="6">
    <location>
        <begin position="335"/>
        <end position="359"/>
    </location>
</feature>
<keyword evidence="4 6" id="KW-1133">Transmembrane helix</keyword>
<name>A0A370TYB8_9HELO</name>
<dbReference type="OrthoDB" id="6730379at2759"/>
<keyword evidence="9" id="KW-1185">Reference proteome</keyword>
<dbReference type="STRING" id="2656787.A0A370TYB8"/>
<dbReference type="SUPFAM" id="SSF103473">
    <property type="entry name" value="MFS general substrate transporter"/>
    <property type="match status" value="1"/>
</dbReference>
<dbReference type="PANTHER" id="PTHR43791:SF55">
    <property type="entry name" value="TRANSPORTER, PUTATIVE (AFU_ORTHOLOGUE AFUA_6G01820)-RELATED"/>
    <property type="match status" value="1"/>
</dbReference>
<dbReference type="Pfam" id="PF07690">
    <property type="entry name" value="MFS_1"/>
    <property type="match status" value="1"/>
</dbReference>
<dbReference type="PROSITE" id="PS50850">
    <property type="entry name" value="MFS"/>
    <property type="match status" value="1"/>
</dbReference>
<evidence type="ECO:0000256" key="1">
    <source>
        <dbReference type="ARBA" id="ARBA00004141"/>
    </source>
</evidence>
<dbReference type="Proteomes" id="UP000254866">
    <property type="component" value="Unassembled WGS sequence"/>
</dbReference>
<accession>A0A370TYB8</accession>
<dbReference type="Gene3D" id="1.20.1250.20">
    <property type="entry name" value="MFS general substrate transporter like domains"/>
    <property type="match status" value="1"/>
</dbReference>
<reference evidence="8 9" key="1">
    <citation type="journal article" date="2018" name="IMA Fungus">
        <title>IMA Genome-F 9: Draft genome sequence of Annulohypoxylon stygium, Aspergillus mulundensis, Berkeleyomyces basicola (syn. Thielaviopsis basicola), Ceratocystis smalleyi, two Cercospora beticola strains, Coleophoma cylindrospora, Fusarium fracticaudum, Phialophora cf. hyalina, and Morchella septimelata.</title>
        <authorList>
            <person name="Wingfield B.D."/>
            <person name="Bills G.F."/>
            <person name="Dong Y."/>
            <person name="Huang W."/>
            <person name="Nel W.J."/>
            <person name="Swalarsk-Parry B.S."/>
            <person name="Vaghefi N."/>
            <person name="Wilken P.M."/>
            <person name="An Z."/>
            <person name="de Beer Z.W."/>
            <person name="De Vos L."/>
            <person name="Chen L."/>
            <person name="Duong T.A."/>
            <person name="Gao Y."/>
            <person name="Hammerbacher A."/>
            <person name="Kikkert J.R."/>
            <person name="Li Y."/>
            <person name="Li H."/>
            <person name="Li K."/>
            <person name="Li Q."/>
            <person name="Liu X."/>
            <person name="Ma X."/>
            <person name="Naidoo K."/>
            <person name="Pethybridge S.J."/>
            <person name="Sun J."/>
            <person name="Steenkamp E.T."/>
            <person name="van der Nest M.A."/>
            <person name="van Wyk S."/>
            <person name="Wingfield M.J."/>
            <person name="Xiong C."/>
            <person name="Yue Q."/>
            <person name="Zhang X."/>
        </authorList>
    </citation>
    <scope>NUCLEOTIDE SEQUENCE [LARGE SCALE GENOMIC DNA]</scope>
    <source>
        <strain evidence="8 9">BP 5553</strain>
    </source>
</reference>
<dbReference type="RefSeq" id="XP_031873166.1">
    <property type="nucleotide sequence ID" value="XM_032009112.1"/>
</dbReference>
<comment type="subcellular location">
    <subcellularLocation>
        <location evidence="1">Membrane</location>
        <topology evidence="1">Multi-pass membrane protein</topology>
    </subcellularLocation>
</comment>
<evidence type="ECO:0000313" key="8">
    <source>
        <dbReference type="EMBL" id="RDL40510.1"/>
    </source>
</evidence>
<keyword evidence="5 6" id="KW-0472">Membrane</keyword>
<evidence type="ECO:0000256" key="2">
    <source>
        <dbReference type="ARBA" id="ARBA00022448"/>
    </source>
</evidence>
<dbReference type="GO" id="GO:0022857">
    <property type="term" value="F:transmembrane transporter activity"/>
    <property type="evidence" value="ECO:0007669"/>
    <property type="project" value="InterPro"/>
</dbReference>
<feature type="transmembrane region" description="Helical" evidence="6">
    <location>
        <begin position="300"/>
        <end position="323"/>
    </location>
</feature>
<evidence type="ECO:0000259" key="7">
    <source>
        <dbReference type="PROSITE" id="PS50850"/>
    </source>
</evidence>
<feature type="transmembrane region" description="Helical" evidence="6">
    <location>
        <begin position="198"/>
        <end position="219"/>
    </location>
</feature>
<evidence type="ECO:0000256" key="5">
    <source>
        <dbReference type="ARBA" id="ARBA00023136"/>
    </source>
</evidence>
<comment type="caution">
    <text evidence="8">The sequence shown here is derived from an EMBL/GenBank/DDBJ whole genome shotgun (WGS) entry which is preliminary data.</text>
</comment>
<feature type="transmembrane region" description="Helical" evidence="6">
    <location>
        <begin position="366"/>
        <end position="387"/>
    </location>
</feature>
<dbReference type="EMBL" id="NPIC01000001">
    <property type="protein sequence ID" value="RDL40510.1"/>
    <property type="molecule type" value="Genomic_DNA"/>
</dbReference>
<feature type="transmembrane region" description="Helical" evidence="6">
    <location>
        <begin position="231"/>
        <end position="251"/>
    </location>
</feature>
<feature type="transmembrane region" description="Helical" evidence="6">
    <location>
        <begin position="139"/>
        <end position="158"/>
    </location>
</feature>
<evidence type="ECO:0000313" key="9">
    <source>
        <dbReference type="Proteomes" id="UP000254866"/>
    </source>
</evidence>
<evidence type="ECO:0000256" key="4">
    <source>
        <dbReference type="ARBA" id="ARBA00022989"/>
    </source>
</evidence>
<feature type="transmembrane region" description="Helical" evidence="6">
    <location>
        <begin position="164"/>
        <end position="186"/>
    </location>
</feature>
<dbReference type="AlphaFoldDB" id="A0A370TYB8"/>
<feature type="transmembrane region" description="Helical" evidence="6">
    <location>
        <begin position="393"/>
        <end position="412"/>
    </location>
</feature>
<dbReference type="InterPro" id="IPR020846">
    <property type="entry name" value="MFS_dom"/>
</dbReference>
<proteinExistence type="predicted"/>
<feature type="transmembrane region" description="Helical" evidence="6">
    <location>
        <begin position="115"/>
        <end position="132"/>
    </location>
</feature>
<protein>
    <recommendedName>
        <fullName evidence="7">Major facilitator superfamily (MFS) profile domain-containing protein</fullName>
    </recommendedName>
</protein>
<dbReference type="InterPro" id="IPR011701">
    <property type="entry name" value="MFS"/>
</dbReference>
<keyword evidence="2" id="KW-0813">Transport</keyword>
<feature type="transmembrane region" description="Helical" evidence="6">
    <location>
        <begin position="424"/>
        <end position="445"/>
    </location>
</feature>